<dbReference type="Proteomes" id="UP000030640">
    <property type="component" value="Unassembled WGS sequence"/>
</dbReference>
<keyword evidence="1 5" id="KW-0479">Metal-binding</keyword>
<evidence type="ECO:0000256" key="4">
    <source>
        <dbReference type="ARBA" id="ARBA00022833"/>
    </source>
</evidence>
<dbReference type="RefSeq" id="XP_008816981.1">
    <property type="nucleotide sequence ID" value="XM_008818759.1"/>
</dbReference>
<accession>W7A5P5</accession>
<dbReference type="PANTHER" id="PTHR12547">
    <property type="entry name" value="CCCH ZINC FINGER/TIS11-RELATED"/>
    <property type="match status" value="1"/>
</dbReference>
<feature type="zinc finger region" description="C3H1-type" evidence="5">
    <location>
        <begin position="60"/>
        <end position="87"/>
    </location>
</feature>
<evidence type="ECO:0000313" key="8">
    <source>
        <dbReference type="EMBL" id="EUD66533.1"/>
    </source>
</evidence>
<feature type="region of interest" description="Disordered" evidence="6">
    <location>
        <begin position="204"/>
        <end position="258"/>
    </location>
</feature>
<evidence type="ECO:0000256" key="6">
    <source>
        <dbReference type="SAM" id="MobiDB-lite"/>
    </source>
</evidence>
<name>W7A5P5_9APIC</name>
<feature type="zinc finger region" description="C3H1-type" evidence="5">
    <location>
        <begin position="24"/>
        <end position="52"/>
    </location>
</feature>
<feature type="domain" description="C3H1-type" evidence="7">
    <location>
        <begin position="97"/>
        <end position="124"/>
    </location>
</feature>
<dbReference type="InterPro" id="IPR036855">
    <property type="entry name" value="Znf_CCCH_sf"/>
</dbReference>
<evidence type="ECO:0000259" key="7">
    <source>
        <dbReference type="PROSITE" id="PS50103"/>
    </source>
</evidence>
<evidence type="ECO:0000256" key="3">
    <source>
        <dbReference type="ARBA" id="ARBA00022771"/>
    </source>
</evidence>
<dbReference type="Gene3D" id="3.30.1370.210">
    <property type="match status" value="1"/>
</dbReference>
<protein>
    <recommendedName>
        <fullName evidence="7">C3H1-type domain-containing protein</fullName>
    </recommendedName>
</protein>
<dbReference type="InterPro" id="IPR000571">
    <property type="entry name" value="Znf_CCCH"/>
</dbReference>
<dbReference type="Gene3D" id="4.10.1000.10">
    <property type="entry name" value="Zinc finger, CCCH-type"/>
    <property type="match status" value="1"/>
</dbReference>
<keyword evidence="9" id="KW-1185">Reference proteome</keyword>
<keyword evidence="2" id="KW-0677">Repeat</keyword>
<organism evidence="8 9">
    <name type="scientific">Plasmodium inui San Antonio 1</name>
    <dbReference type="NCBI Taxonomy" id="1237626"/>
    <lineage>
        <taxon>Eukaryota</taxon>
        <taxon>Sar</taxon>
        <taxon>Alveolata</taxon>
        <taxon>Apicomplexa</taxon>
        <taxon>Aconoidasida</taxon>
        <taxon>Haemosporida</taxon>
        <taxon>Plasmodiidae</taxon>
        <taxon>Plasmodium</taxon>
        <taxon>Plasmodium (Plasmodium)</taxon>
    </lineage>
</organism>
<dbReference type="GO" id="GO:0003729">
    <property type="term" value="F:mRNA binding"/>
    <property type="evidence" value="ECO:0007669"/>
    <property type="project" value="InterPro"/>
</dbReference>
<feature type="domain" description="C3H1-type" evidence="7">
    <location>
        <begin position="60"/>
        <end position="87"/>
    </location>
</feature>
<keyword evidence="3 5" id="KW-0863">Zinc-finger</keyword>
<sequence>MNEKNHKQAPQVQSETLSLIKKQFFKTKMCPFQKNKNYCLNESNCHYAHSIDELKPMPDLRNTKLCDYVKKKIPCRDANCKFAHDIDTLKPSVHLATYKSTICSFWGKGKCFNGNKCRFAHGTEDIKTNEQIDLLQGSKCSKKNKNKMKSNTTDLKQGTASTYSFDTCDYSVNGSSKNTNMSSSYEKDSDVFICRRNVIKNEKTKIRSRKRTPHLDNEVTTRGTRDTIDTRDTRDTNDTFDKDTADGDFHLPDSSNGNSIKDVLSKIENLALSTFIENNDKYTKVIKYLLNENNLLKESIKKDQSVTLLERGFPGGLNQGDTKHRGANEGGMDGRCTDERCAEKPYEQQPYAEKSYAEQPYADKQYAGERFPTYRFATQGLMTQRFSSPSSNETHFGYPSTVAVAAAAINRNLNGDDDLTKYVIPEDATDNYLFTNDKRNQKHAISNFDDGIKADDNLKSIIKTIDDILISQNVGPFSIVKDMNIPHEIRDAFSVNKSGELTNKEYENLMNNAKSFETERSVYNHNINLSNVAHNGKHIASGEVEEEVPNQPFEECIVDYLSQGRRKRNCYEEKSRGAQQSSISYGVSIGGGIDSDGIHNVNSSASNTGFKNQILELDELDSSKIFNPFVFHHNEYKSQEVGPNQPHKMPQMQRISQDGFGKKEEINTWKDDTVLFRNDHMASFVGNNERDGGFSGVNHMIGVASDDAGNGYASSGYAPNGYAANGNAANGNASNGYPPNVFSANPFATNVFASSDWARAFPTIDRFGRRGYGKSDLFLPSGHGKNVNSAKETIPSVATSSVSTSNVSTSILTTSNVATPHQIQKKTTRSVTMGKEKNAKLNLREGAELNESGMNVDRNFPFSNDKSDFIKKIECLISKELQYSETENTHSSVKNGNHMNWCSENNYPFKKNTQLSDSLPSASNYNTSIPDIHNLTFLYNNNLESNNNRWFDEVNRGNSVGVKNGEVTDEYGSVPLNMDFSTYKKEGNNEQNIWNANANLNEFVYPMMSHGWMNEQNSSDFFGVSKSVNLSSLN</sequence>
<proteinExistence type="predicted"/>
<feature type="compositionally biased region" description="Basic and acidic residues" evidence="6">
    <location>
        <begin position="213"/>
        <end position="251"/>
    </location>
</feature>
<reference evidence="8 9" key="1">
    <citation type="submission" date="2013-02" db="EMBL/GenBank/DDBJ databases">
        <title>The Genome Sequence of Plasmodium inui San Antonio 1.</title>
        <authorList>
            <consortium name="The Broad Institute Genome Sequencing Platform"/>
            <consortium name="The Broad Institute Genome Sequencing Center for Infectious Disease"/>
            <person name="Neafsey D."/>
            <person name="Cheeseman I."/>
            <person name="Volkman S."/>
            <person name="Adams J."/>
            <person name="Walker B."/>
            <person name="Young S.K."/>
            <person name="Zeng Q."/>
            <person name="Gargeya S."/>
            <person name="Fitzgerald M."/>
            <person name="Haas B."/>
            <person name="Abouelleil A."/>
            <person name="Alvarado L."/>
            <person name="Arachchi H.M."/>
            <person name="Berlin A.M."/>
            <person name="Chapman S.B."/>
            <person name="Dewar J."/>
            <person name="Goldberg J."/>
            <person name="Griggs A."/>
            <person name="Gujja S."/>
            <person name="Hansen M."/>
            <person name="Howarth C."/>
            <person name="Imamovic A."/>
            <person name="Larimer J."/>
            <person name="McCowan C."/>
            <person name="Murphy C."/>
            <person name="Neiman D."/>
            <person name="Pearson M."/>
            <person name="Priest M."/>
            <person name="Roberts A."/>
            <person name="Saif S."/>
            <person name="Shea T."/>
            <person name="Sisk P."/>
            <person name="Sykes S."/>
            <person name="Wortman J."/>
            <person name="Nusbaum C."/>
            <person name="Birren B."/>
        </authorList>
    </citation>
    <scope>NUCLEOTIDE SEQUENCE [LARGE SCALE GENOMIC DNA]</scope>
    <source>
        <strain evidence="8 9">San Antonio 1</strain>
    </source>
</reference>
<dbReference type="VEuPathDB" id="PlasmoDB:C922_03167"/>
<feature type="domain" description="C3H1-type" evidence="7">
    <location>
        <begin position="24"/>
        <end position="52"/>
    </location>
</feature>
<dbReference type="PROSITE" id="PS50103">
    <property type="entry name" value="ZF_C3H1"/>
    <property type="match status" value="3"/>
</dbReference>
<feature type="zinc finger region" description="C3H1-type" evidence="5">
    <location>
        <begin position="97"/>
        <end position="124"/>
    </location>
</feature>
<dbReference type="AlphaFoldDB" id="W7A5P5"/>
<dbReference type="EMBL" id="KI965471">
    <property type="protein sequence ID" value="EUD66533.1"/>
    <property type="molecule type" value="Genomic_DNA"/>
</dbReference>
<evidence type="ECO:0000256" key="1">
    <source>
        <dbReference type="ARBA" id="ARBA00022723"/>
    </source>
</evidence>
<dbReference type="GO" id="GO:0008270">
    <property type="term" value="F:zinc ion binding"/>
    <property type="evidence" value="ECO:0007669"/>
    <property type="project" value="UniProtKB-KW"/>
</dbReference>
<evidence type="ECO:0000313" key="9">
    <source>
        <dbReference type="Proteomes" id="UP000030640"/>
    </source>
</evidence>
<evidence type="ECO:0000256" key="2">
    <source>
        <dbReference type="ARBA" id="ARBA00022737"/>
    </source>
</evidence>
<dbReference type="GeneID" id="20038441"/>
<dbReference type="PANTHER" id="PTHR12547:SF18">
    <property type="entry name" value="PROTEIN TIS11"/>
    <property type="match status" value="1"/>
</dbReference>
<keyword evidence="4 5" id="KW-0862">Zinc</keyword>
<dbReference type="SMART" id="SM00356">
    <property type="entry name" value="ZnF_C3H1"/>
    <property type="match status" value="3"/>
</dbReference>
<evidence type="ECO:0000256" key="5">
    <source>
        <dbReference type="PROSITE-ProRule" id="PRU00723"/>
    </source>
</evidence>
<dbReference type="InterPro" id="IPR045877">
    <property type="entry name" value="ZFP36-like"/>
</dbReference>
<dbReference type="SUPFAM" id="SSF90229">
    <property type="entry name" value="CCCH zinc finger"/>
    <property type="match status" value="2"/>
</dbReference>
<dbReference type="OrthoDB" id="410307at2759"/>
<gene>
    <name evidence="8" type="ORF">C922_03167</name>
</gene>